<dbReference type="AlphaFoldDB" id="A0AAV4Y3K4"/>
<sequence>GYDKCTYHSYKKSGRWYLNQTVEKMIRISVEDLLLKNLAFKFPHSLLENPLIDGLKLTVGHGNLFSPGGQASSKRFSLTPFLLPV</sequence>
<evidence type="ECO:0000313" key="2">
    <source>
        <dbReference type="Proteomes" id="UP001054945"/>
    </source>
</evidence>
<proteinExistence type="predicted"/>
<accession>A0AAV4Y3K4</accession>
<protein>
    <submittedName>
        <fullName evidence="1">Uncharacterized protein</fullName>
    </submittedName>
</protein>
<evidence type="ECO:0000313" key="1">
    <source>
        <dbReference type="EMBL" id="GIZ01001.1"/>
    </source>
</evidence>
<reference evidence="1 2" key="1">
    <citation type="submission" date="2021-06" db="EMBL/GenBank/DDBJ databases">
        <title>Caerostris extrusa draft genome.</title>
        <authorList>
            <person name="Kono N."/>
            <person name="Arakawa K."/>
        </authorList>
    </citation>
    <scope>NUCLEOTIDE SEQUENCE [LARGE SCALE GENOMIC DNA]</scope>
</reference>
<organism evidence="1 2">
    <name type="scientific">Caerostris extrusa</name>
    <name type="common">Bark spider</name>
    <name type="synonym">Caerostris bankana</name>
    <dbReference type="NCBI Taxonomy" id="172846"/>
    <lineage>
        <taxon>Eukaryota</taxon>
        <taxon>Metazoa</taxon>
        <taxon>Ecdysozoa</taxon>
        <taxon>Arthropoda</taxon>
        <taxon>Chelicerata</taxon>
        <taxon>Arachnida</taxon>
        <taxon>Araneae</taxon>
        <taxon>Araneomorphae</taxon>
        <taxon>Entelegynae</taxon>
        <taxon>Araneoidea</taxon>
        <taxon>Araneidae</taxon>
        <taxon>Caerostris</taxon>
    </lineage>
</organism>
<comment type="caution">
    <text evidence="1">The sequence shown here is derived from an EMBL/GenBank/DDBJ whole genome shotgun (WGS) entry which is preliminary data.</text>
</comment>
<dbReference type="EMBL" id="BPLR01018612">
    <property type="protein sequence ID" value="GIZ01001.1"/>
    <property type="molecule type" value="Genomic_DNA"/>
</dbReference>
<feature type="non-terminal residue" evidence="1">
    <location>
        <position position="1"/>
    </location>
</feature>
<keyword evidence="2" id="KW-1185">Reference proteome</keyword>
<dbReference type="Proteomes" id="UP001054945">
    <property type="component" value="Unassembled WGS sequence"/>
</dbReference>
<gene>
    <name evidence="1" type="ORF">CEXT_399471</name>
</gene>
<name>A0AAV4Y3K4_CAEEX</name>